<organism evidence="1 2">
    <name type="scientific">Symbiopectobacterium purcellii</name>
    <dbReference type="NCBI Taxonomy" id="2871826"/>
    <lineage>
        <taxon>Bacteria</taxon>
        <taxon>Pseudomonadati</taxon>
        <taxon>Pseudomonadota</taxon>
        <taxon>Gammaproteobacteria</taxon>
        <taxon>Enterobacterales</taxon>
        <taxon>Enterobacteriaceae</taxon>
    </lineage>
</organism>
<name>A0ABX9APY1_9ENTR</name>
<keyword evidence="2" id="KW-1185">Reference proteome</keyword>
<dbReference type="RefSeq" id="WP_222158636.1">
    <property type="nucleotide sequence ID" value="NZ_CP081864.1"/>
</dbReference>
<reference evidence="1 2" key="1">
    <citation type="submission" date="2021-08" db="EMBL/GenBank/DDBJ databases">
        <title>Culture and genomic analysis of Symbiopectobacterium purcellii sp. nov. gen. nov., isolated from the leafhopper Empoasca decipiens.</title>
        <authorList>
            <person name="Nadal-Jimenez P."/>
            <person name="Siozios S."/>
            <person name="Halliday N."/>
            <person name="Camara M."/>
            <person name="Hurst G.D.D."/>
        </authorList>
    </citation>
    <scope>NUCLEOTIDE SEQUENCE [LARGE SCALE GENOMIC DNA]</scope>
    <source>
        <strain evidence="1 2">SyEd1</strain>
    </source>
</reference>
<dbReference type="EMBL" id="CP081864">
    <property type="protein sequence ID" value="QZN95544.1"/>
    <property type="molecule type" value="Genomic_DNA"/>
</dbReference>
<proteinExistence type="predicted"/>
<evidence type="ECO:0000313" key="2">
    <source>
        <dbReference type="Proteomes" id="UP000825886"/>
    </source>
</evidence>
<accession>A0ABX9APY1</accession>
<gene>
    <name evidence="1" type="ORF">K6K13_20655</name>
</gene>
<evidence type="ECO:0000313" key="1">
    <source>
        <dbReference type="EMBL" id="QZN95544.1"/>
    </source>
</evidence>
<sequence>MMRCQNSAQNKSQPVFTDEAPLADRVDGSHFPKRIKAIACTYENTPGGVEGNRETAGESGVLAYINRVFFTRSVDPKENDPLMLRQLEKGRLLNAQSQYLQQIRSEKGNEPIPLTQKQAVLLGGLLFVGAAGGALYRLWGQHFATAGKETETFAVSRNAEMQQSDAFIIANASDISLNEYNHELDIIHQLVVPDIDHFYLTTKNARSRSYRSVTIKNRHIPNEILRVLQDESINWRVRNEFDLIFRLAENSPDVKNTPIKREKNVKLLIKCLQLLSAFVKENEKQAINNKSYHFGKVHLKNLYSIVSHLSRDDSRMVKLFYQQRNDLSDKNDTFQPLAPIRVNKRIYLPKNKEIEHTSNDDIKIKSLIDCRDEREVLSTEKIMRVISNTLKNPISALINEGKIALDYNVYGVGCVGNRQFDDLAKKIESIIDSIFSWIPLYGRGRLVTLILSSFLEMLSDAIENKDLSLDKADELESYIRNLAKDLISSVLTRQLSDSTENGAISAMMNDVEIKNNKLYINVKNPEKMVETTGVFNHFSDVETKDYIFFNANGQWVLKGDIKFNHVIESTMKKANEVLNDKENTFFLQNNSPKIYGDSVFIKNQLNTYAMIENNMFPVRESAVKKNVYRYVVQQKNDFSPIVTRGGEWVFENKNSPSISKDIIALLADRHSLTERLSRDDIKHQDVGPMTLASATQYDKHLNQYLKINNKYFLLKSDVSNYQYISGEYDIIPLKKTDHEYDLQSHFADGIYTK</sequence>
<protein>
    <submittedName>
        <fullName evidence="1">Uncharacterized protein</fullName>
    </submittedName>
</protein>
<dbReference type="Proteomes" id="UP000825886">
    <property type="component" value="Chromosome"/>
</dbReference>